<reference evidence="3" key="1">
    <citation type="journal article" date="2015" name="Nat. Plants">
        <title>Genome expansion of Arabis alpina linked with retrotransposition and reduced symmetric DNA methylation.</title>
        <authorList>
            <person name="Willing E.M."/>
            <person name="Rawat V."/>
            <person name="Mandakova T."/>
            <person name="Maumus F."/>
            <person name="James G.V."/>
            <person name="Nordstroem K.J."/>
            <person name="Becker C."/>
            <person name="Warthmann N."/>
            <person name="Chica C."/>
            <person name="Szarzynska B."/>
            <person name="Zytnicki M."/>
            <person name="Albani M.C."/>
            <person name="Kiefer C."/>
            <person name="Bergonzi S."/>
            <person name="Castaings L."/>
            <person name="Mateos J.L."/>
            <person name="Berns M.C."/>
            <person name="Bujdoso N."/>
            <person name="Piofczyk T."/>
            <person name="de Lorenzo L."/>
            <person name="Barrero-Sicilia C."/>
            <person name="Mateos I."/>
            <person name="Piednoel M."/>
            <person name="Hagmann J."/>
            <person name="Chen-Min-Tao R."/>
            <person name="Iglesias-Fernandez R."/>
            <person name="Schuster S.C."/>
            <person name="Alonso-Blanco C."/>
            <person name="Roudier F."/>
            <person name="Carbonero P."/>
            <person name="Paz-Ares J."/>
            <person name="Davis S.J."/>
            <person name="Pecinka A."/>
            <person name="Quesneville H."/>
            <person name="Colot V."/>
            <person name="Lysak M.A."/>
            <person name="Weigel D."/>
            <person name="Coupland G."/>
            <person name="Schneeberger K."/>
        </authorList>
    </citation>
    <scope>NUCLEOTIDE SEQUENCE [LARGE SCALE GENOMIC DNA]</scope>
    <source>
        <strain evidence="3">cv. Pajares</strain>
    </source>
</reference>
<protein>
    <recommendedName>
        <fullName evidence="4">DUF4283 domain-containing protein</fullName>
    </recommendedName>
</protein>
<feature type="compositionally biased region" description="Basic residues" evidence="1">
    <location>
        <begin position="421"/>
        <end position="430"/>
    </location>
</feature>
<organism evidence="2 3">
    <name type="scientific">Arabis alpina</name>
    <name type="common">Alpine rock-cress</name>
    <dbReference type="NCBI Taxonomy" id="50452"/>
    <lineage>
        <taxon>Eukaryota</taxon>
        <taxon>Viridiplantae</taxon>
        <taxon>Streptophyta</taxon>
        <taxon>Embryophyta</taxon>
        <taxon>Tracheophyta</taxon>
        <taxon>Spermatophyta</taxon>
        <taxon>Magnoliopsida</taxon>
        <taxon>eudicotyledons</taxon>
        <taxon>Gunneridae</taxon>
        <taxon>Pentapetalae</taxon>
        <taxon>rosids</taxon>
        <taxon>malvids</taxon>
        <taxon>Brassicales</taxon>
        <taxon>Brassicaceae</taxon>
        <taxon>Arabideae</taxon>
        <taxon>Arabis</taxon>
    </lineage>
</organism>
<dbReference type="GO" id="GO:0003676">
    <property type="term" value="F:nucleic acid binding"/>
    <property type="evidence" value="ECO:0007669"/>
    <property type="project" value="InterPro"/>
</dbReference>
<dbReference type="GO" id="GO:0008270">
    <property type="term" value="F:zinc ion binding"/>
    <property type="evidence" value="ECO:0007669"/>
    <property type="project" value="InterPro"/>
</dbReference>
<dbReference type="InterPro" id="IPR040256">
    <property type="entry name" value="At4g02000-like"/>
</dbReference>
<sequence>MVCSASSGATIEKILGPMVNSGVTVEIPSSPIDKNAQLIDPEAVLAVEARIELIEPEVMSISDPLAAEQTERPSPVKSAAQARDSKPAKLDSWANLVKGSTKQLQKRGQAFTLKSGEACVKIPNGVIERNKKSWEFFILGVIPVKPELTSAPIWLELRNVPFQFFNEEGLEHIVGLVGEPKGLHPDTENKTNLEVAKVLTIIDPRRPLPEVVNAQFESGEIRRINVSSPWMPPVCTHCKEVGHSLKHCKRAPVTCKGCKATTHSDDKCPRSSKLGPNKTGSQLKRRRRSKTPKGSSSNRGHWAVKGFLNSAKPLPPSQDDSSRVIPDHISSLGDRKNQHMGESSNTMEKISGITRGRLVQVQGKSIEVDVKGSEGTCEDSEMSPEPDPDTEPERDSNDEFSCNSEEEAILGRLDKTQQKVNRGKSLKASL</sequence>
<dbReference type="OMA" id="EDERMWF"/>
<dbReference type="Gramene" id="KFK35740">
    <property type="protein sequence ID" value="KFK35740"/>
    <property type="gene ID" value="AALP_AA4G030400"/>
</dbReference>
<evidence type="ECO:0000313" key="3">
    <source>
        <dbReference type="Proteomes" id="UP000029120"/>
    </source>
</evidence>
<dbReference type="EMBL" id="CM002872">
    <property type="protein sequence ID" value="KFK35740.1"/>
    <property type="molecule type" value="Genomic_DNA"/>
</dbReference>
<dbReference type="InterPro" id="IPR036875">
    <property type="entry name" value="Znf_CCHC_sf"/>
</dbReference>
<feature type="compositionally biased region" description="Acidic residues" evidence="1">
    <location>
        <begin position="376"/>
        <end position="390"/>
    </location>
</feature>
<feature type="region of interest" description="Disordered" evidence="1">
    <location>
        <begin position="368"/>
        <end position="430"/>
    </location>
</feature>
<name>A0A087H0T8_ARAAL</name>
<feature type="region of interest" description="Disordered" evidence="1">
    <location>
        <begin position="66"/>
        <end position="86"/>
    </location>
</feature>
<dbReference type="OrthoDB" id="1939300at2759"/>
<dbReference type="eggNOG" id="KOG1075">
    <property type="taxonomic scope" value="Eukaryota"/>
</dbReference>
<feature type="compositionally biased region" description="Acidic residues" evidence="1">
    <location>
        <begin position="398"/>
        <end position="408"/>
    </location>
</feature>
<feature type="region of interest" description="Disordered" evidence="1">
    <location>
        <begin position="259"/>
        <end position="345"/>
    </location>
</feature>
<gene>
    <name evidence="2" type="ordered locus">AALP_Aa4g030400</name>
</gene>
<dbReference type="PANTHER" id="PTHR31286">
    <property type="entry name" value="GLYCINE-RICH CELL WALL STRUCTURAL PROTEIN 1.8-LIKE"/>
    <property type="match status" value="1"/>
</dbReference>
<dbReference type="Proteomes" id="UP000029120">
    <property type="component" value="Chromosome 4"/>
</dbReference>
<keyword evidence="3" id="KW-1185">Reference proteome</keyword>
<accession>A0A087H0T8</accession>
<evidence type="ECO:0000313" key="2">
    <source>
        <dbReference type="EMBL" id="KFK35740.1"/>
    </source>
</evidence>
<evidence type="ECO:0008006" key="4">
    <source>
        <dbReference type="Google" id="ProtNLM"/>
    </source>
</evidence>
<dbReference type="PANTHER" id="PTHR31286:SF55">
    <property type="entry name" value="DUF4283 DOMAIN-CONTAINING PROTEIN"/>
    <property type="match status" value="1"/>
</dbReference>
<dbReference type="AlphaFoldDB" id="A0A087H0T8"/>
<proteinExistence type="predicted"/>
<dbReference type="SUPFAM" id="SSF57756">
    <property type="entry name" value="Retrovirus zinc finger-like domains"/>
    <property type="match status" value="1"/>
</dbReference>
<evidence type="ECO:0000256" key="1">
    <source>
        <dbReference type="SAM" id="MobiDB-lite"/>
    </source>
</evidence>